<evidence type="ECO:0000256" key="8">
    <source>
        <dbReference type="ARBA" id="ARBA00023136"/>
    </source>
</evidence>
<feature type="transmembrane region" description="Helical" evidence="9">
    <location>
        <begin position="45"/>
        <end position="67"/>
    </location>
</feature>
<dbReference type="EMBL" id="JAOQIO010000124">
    <property type="protein sequence ID" value="MCU6797738.1"/>
    <property type="molecule type" value="Genomic_DNA"/>
</dbReference>
<organism evidence="10 11">
    <name type="scientific">Paenibacillus baimaensis</name>
    <dbReference type="NCBI Taxonomy" id="2982185"/>
    <lineage>
        <taxon>Bacteria</taxon>
        <taxon>Bacillati</taxon>
        <taxon>Bacillota</taxon>
        <taxon>Bacilli</taxon>
        <taxon>Bacillales</taxon>
        <taxon>Paenibacillaceae</taxon>
        <taxon>Paenibacillus</taxon>
    </lineage>
</organism>
<dbReference type="InterPro" id="IPR004338">
    <property type="entry name" value="NqrB/RnfD"/>
</dbReference>
<sequence>MSEIHENNKPMNRKHPYLKTPKGYVLITLLALTGIASFGSLSFQGIVNIVIAVSTAGVLDYGLMVMLKRRRRVPDGAILTGLIIALVLSPASSWLITAAAAAIAIISKHVLRIKKKPIFNPAAMGLLAVLLLFSSGHEWWGGLSALPGWTLVFLAVGGYLVVNKVNKFPLIFGFLGTYFALFTAISFYHALDVNDIFRIPFINAVLFLSFFMLSDPPTSPGKYREQILFGMAAAITSVVVNVWIGGLSFLLAGLLVANLGYSLYRVRNR</sequence>
<dbReference type="Proteomes" id="UP001652445">
    <property type="component" value="Unassembled WGS sequence"/>
</dbReference>
<keyword evidence="4" id="KW-0288">FMN</keyword>
<evidence type="ECO:0000256" key="6">
    <source>
        <dbReference type="ARBA" id="ARBA00022967"/>
    </source>
</evidence>
<feature type="transmembrane region" description="Helical" evidence="9">
    <location>
        <begin position="21"/>
        <end position="39"/>
    </location>
</feature>
<keyword evidence="8 9" id="KW-0472">Membrane</keyword>
<feature type="transmembrane region" description="Helical" evidence="9">
    <location>
        <begin position="118"/>
        <end position="136"/>
    </location>
</feature>
<dbReference type="Pfam" id="PF03116">
    <property type="entry name" value="NQR2_RnfD_RnfE"/>
    <property type="match status" value="2"/>
</dbReference>
<feature type="transmembrane region" description="Helical" evidence="9">
    <location>
        <begin position="226"/>
        <end position="259"/>
    </location>
</feature>
<evidence type="ECO:0000313" key="11">
    <source>
        <dbReference type="Proteomes" id="UP001652445"/>
    </source>
</evidence>
<evidence type="ECO:0000256" key="5">
    <source>
        <dbReference type="ARBA" id="ARBA00022692"/>
    </source>
</evidence>
<evidence type="ECO:0000256" key="3">
    <source>
        <dbReference type="ARBA" id="ARBA00022630"/>
    </source>
</evidence>
<keyword evidence="6" id="KW-1278">Translocase</keyword>
<evidence type="ECO:0000256" key="9">
    <source>
        <dbReference type="SAM" id="Phobius"/>
    </source>
</evidence>
<evidence type="ECO:0000256" key="1">
    <source>
        <dbReference type="ARBA" id="ARBA00022448"/>
    </source>
</evidence>
<name>A0ABT2USX5_9BACL</name>
<comment type="caution">
    <text evidence="10">The sequence shown here is derived from an EMBL/GenBank/DDBJ whole genome shotgun (WGS) entry which is preliminary data.</text>
</comment>
<gene>
    <name evidence="10" type="ORF">OB236_37015</name>
</gene>
<dbReference type="PANTHER" id="PTHR30578:SF0">
    <property type="entry name" value="ION-TRANSLOCATING OXIDOREDUCTASE COMPLEX SUBUNIT D"/>
    <property type="match status" value="1"/>
</dbReference>
<feature type="transmembrane region" description="Helical" evidence="9">
    <location>
        <begin position="196"/>
        <end position="214"/>
    </location>
</feature>
<keyword evidence="7 9" id="KW-1133">Transmembrane helix</keyword>
<feature type="transmembrane region" description="Helical" evidence="9">
    <location>
        <begin position="168"/>
        <end position="189"/>
    </location>
</feature>
<keyword evidence="11" id="KW-1185">Reference proteome</keyword>
<keyword evidence="2" id="KW-0597">Phosphoprotein</keyword>
<evidence type="ECO:0000313" key="10">
    <source>
        <dbReference type="EMBL" id="MCU6797738.1"/>
    </source>
</evidence>
<evidence type="ECO:0000256" key="7">
    <source>
        <dbReference type="ARBA" id="ARBA00022989"/>
    </source>
</evidence>
<proteinExistence type="predicted"/>
<evidence type="ECO:0000256" key="4">
    <source>
        <dbReference type="ARBA" id="ARBA00022643"/>
    </source>
</evidence>
<keyword evidence="5 9" id="KW-0812">Transmembrane</keyword>
<feature type="transmembrane region" description="Helical" evidence="9">
    <location>
        <begin position="143"/>
        <end position="162"/>
    </location>
</feature>
<accession>A0ABT2USX5</accession>
<evidence type="ECO:0000256" key="2">
    <source>
        <dbReference type="ARBA" id="ARBA00022553"/>
    </source>
</evidence>
<dbReference type="PANTHER" id="PTHR30578">
    <property type="entry name" value="ELECTRON TRANSPORT COMPLEX PROTEIN RNFD"/>
    <property type="match status" value="1"/>
</dbReference>
<keyword evidence="3" id="KW-0285">Flavoprotein</keyword>
<keyword evidence="1" id="KW-0813">Transport</keyword>
<feature type="transmembrane region" description="Helical" evidence="9">
    <location>
        <begin position="79"/>
        <end position="106"/>
    </location>
</feature>
<reference evidence="10 11" key="1">
    <citation type="submission" date="2022-09" db="EMBL/GenBank/DDBJ databases">
        <authorList>
            <person name="Han X.L."/>
            <person name="Wang Q."/>
            <person name="Lu T."/>
        </authorList>
    </citation>
    <scope>NUCLEOTIDE SEQUENCE [LARGE SCALE GENOMIC DNA]</scope>
    <source>
        <strain evidence="10 11">WQ 127069</strain>
    </source>
</reference>
<protein>
    <submittedName>
        <fullName evidence="10">RnfABCDGE type electron transport complex subunit D</fullName>
    </submittedName>
</protein>
<dbReference type="RefSeq" id="WP_262688466.1">
    <property type="nucleotide sequence ID" value="NZ_JAOQIO010000124.1"/>
</dbReference>